<dbReference type="AlphaFoldDB" id="A0A4U6CMX2"/>
<keyword evidence="1" id="KW-0597">Phosphoprotein</keyword>
<dbReference type="PANTHER" id="PTHR45526">
    <property type="entry name" value="TRANSCRIPTIONAL REGULATORY PROTEIN DPIA"/>
    <property type="match status" value="1"/>
</dbReference>
<evidence type="ECO:0000256" key="1">
    <source>
        <dbReference type="PROSITE-ProRule" id="PRU00169"/>
    </source>
</evidence>
<dbReference type="InterPro" id="IPR007492">
    <property type="entry name" value="LytTR_DNA-bd_dom"/>
</dbReference>
<dbReference type="SMART" id="SM00850">
    <property type="entry name" value="LytTR"/>
    <property type="match status" value="1"/>
</dbReference>
<dbReference type="InterPro" id="IPR051271">
    <property type="entry name" value="2C-system_Tx_regulators"/>
</dbReference>
<organism evidence="4 5">
    <name type="scientific">Dyadobacter frigoris</name>
    <dbReference type="NCBI Taxonomy" id="2576211"/>
    <lineage>
        <taxon>Bacteria</taxon>
        <taxon>Pseudomonadati</taxon>
        <taxon>Bacteroidota</taxon>
        <taxon>Cytophagia</taxon>
        <taxon>Cytophagales</taxon>
        <taxon>Spirosomataceae</taxon>
        <taxon>Dyadobacter</taxon>
    </lineage>
</organism>
<dbReference type="RefSeq" id="WP_137344353.1">
    <property type="nucleotide sequence ID" value="NZ_SZVO01000028.1"/>
</dbReference>
<reference evidence="4 5" key="1">
    <citation type="submission" date="2019-05" db="EMBL/GenBank/DDBJ databases">
        <title>Dyadobacter AR-3-8 sp. nov., isolated from arctic soil.</title>
        <authorList>
            <person name="Chaudhary D.K."/>
        </authorList>
    </citation>
    <scope>NUCLEOTIDE SEQUENCE [LARGE SCALE GENOMIC DNA]</scope>
    <source>
        <strain evidence="4 5">AR-3-8</strain>
    </source>
</reference>
<dbReference type="Gene3D" id="3.40.50.2300">
    <property type="match status" value="1"/>
</dbReference>
<feature type="domain" description="Response regulatory" evidence="2">
    <location>
        <begin position="10"/>
        <end position="122"/>
    </location>
</feature>
<keyword evidence="5" id="KW-1185">Reference proteome</keyword>
<dbReference type="PROSITE" id="PS50110">
    <property type="entry name" value="RESPONSE_REGULATORY"/>
    <property type="match status" value="1"/>
</dbReference>
<evidence type="ECO:0000313" key="5">
    <source>
        <dbReference type="Proteomes" id="UP000304900"/>
    </source>
</evidence>
<protein>
    <submittedName>
        <fullName evidence="4">Response regulator transcription factor</fullName>
    </submittedName>
</protein>
<dbReference type="SUPFAM" id="SSF52172">
    <property type="entry name" value="CheY-like"/>
    <property type="match status" value="1"/>
</dbReference>
<feature type="modified residue" description="4-aspartylphosphate" evidence="1">
    <location>
        <position position="61"/>
    </location>
</feature>
<dbReference type="InterPro" id="IPR001789">
    <property type="entry name" value="Sig_transdc_resp-reg_receiver"/>
</dbReference>
<sequence>MEDQMKNAVTCMIVDDEKPAHQVLNQYIERVPGLSPIEGAYLALEALDKIPILKPDILFLDVEMPDLSGLRVLDLLKTLTASVILTTAHQNFAVDGYSYAVKGFLLKPIYFEEFIATVYRVRQQRETMHQVLLSSIQPTLPGFNIDLESSDDGQGKFPAFHKDTMIVKVDGLIVQIHYSDVTFVEGARNYVKIYIGDSVRYCRIPISVMMSRLPSSLFITTNRSFIVNRLAVKEMEGNEILMSNNYRVKVSKDLRALVLSKLTFNG</sequence>
<dbReference type="SMART" id="SM00448">
    <property type="entry name" value="REC"/>
    <property type="match status" value="1"/>
</dbReference>
<dbReference type="OrthoDB" id="1646880at2"/>
<dbReference type="Pfam" id="PF00072">
    <property type="entry name" value="Response_reg"/>
    <property type="match status" value="1"/>
</dbReference>
<evidence type="ECO:0000313" key="4">
    <source>
        <dbReference type="EMBL" id="TKT85722.1"/>
    </source>
</evidence>
<dbReference type="Gene3D" id="2.40.50.1020">
    <property type="entry name" value="LytTr DNA-binding domain"/>
    <property type="match status" value="1"/>
</dbReference>
<evidence type="ECO:0000259" key="3">
    <source>
        <dbReference type="PROSITE" id="PS50930"/>
    </source>
</evidence>
<dbReference type="GO" id="GO:0003677">
    <property type="term" value="F:DNA binding"/>
    <property type="evidence" value="ECO:0007669"/>
    <property type="project" value="InterPro"/>
</dbReference>
<name>A0A4U6CMX2_9BACT</name>
<comment type="caution">
    <text evidence="4">The sequence shown here is derived from an EMBL/GenBank/DDBJ whole genome shotgun (WGS) entry which is preliminary data.</text>
</comment>
<feature type="domain" description="HTH LytTR-type" evidence="3">
    <location>
        <begin position="165"/>
        <end position="264"/>
    </location>
</feature>
<gene>
    <name evidence="4" type="ORF">FDK13_33345</name>
</gene>
<dbReference type="InterPro" id="IPR011006">
    <property type="entry name" value="CheY-like_superfamily"/>
</dbReference>
<dbReference type="PANTHER" id="PTHR45526:SF1">
    <property type="entry name" value="TRANSCRIPTIONAL REGULATORY PROTEIN DCUR-RELATED"/>
    <property type="match status" value="1"/>
</dbReference>
<evidence type="ECO:0000259" key="2">
    <source>
        <dbReference type="PROSITE" id="PS50110"/>
    </source>
</evidence>
<dbReference type="EMBL" id="SZVO01000028">
    <property type="protein sequence ID" value="TKT85722.1"/>
    <property type="molecule type" value="Genomic_DNA"/>
</dbReference>
<accession>A0A4U6CMX2</accession>
<dbReference type="GO" id="GO:0000156">
    <property type="term" value="F:phosphorelay response regulator activity"/>
    <property type="evidence" value="ECO:0007669"/>
    <property type="project" value="TreeGrafter"/>
</dbReference>
<dbReference type="Proteomes" id="UP000304900">
    <property type="component" value="Unassembled WGS sequence"/>
</dbReference>
<dbReference type="Pfam" id="PF04397">
    <property type="entry name" value="LytTR"/>
    <property type="match status" value="1"/>
</dbReference>
<proteinExistence type="predicted"/>
<dbReference type="PROSITE" id="PS50930">
    <property type="entry name" value="HTH_LYTTR"/>
    <property type="match status" value="1"/>
</dbReference>